<sequence>MNERELGALLKYFYLLGAQHGVMEHCGERLPDLAVDRNEYPSQWDITYSKGCDLVATWIPIARLYMRNE</sequence>
<organism evidence="1">
    <name type="scientific">marine sediment metagenome</name>
    <dbReference type="NCBI Taxonomy" id="412755"/>
    <lineage>
        <taxon>unclassified sequences</taxon>
        <taxon>metagenomes</taxon>
        <taxon>ecological metagenomes</taxon>
    </lineage>
</organism>
<gene>
    <name evidence="1" type="ORF">LCGC14_1808860</name>
</gene>
<protein>
    <submittedName>
        <fullName evidence="1">Uncharacterized protein</fullName>
    </submittedName>
</protein>
<evidence type="ECO:0000313" key="1">
    <source>
        <dbReference type="EMBL" id="KKL99997.1"/>
    </source>
</evidence>
<name>A0A0F9JM10_9ZZZZ</name>
<dbReference type="EMBL" id="LAZR01017536">
    <property type="protein sequence ID" value="KKL99997.1"/>
    <property type="molecule type" value="Genomic_DNA"/>
</dbReference>
<dbReference type="AlphaFoldDB" id="A0A0F9JM10"/>
<comment type="caution">
    <text evidence="1">The sequence shown here is derived from an EMBL/GenBank/DDBJ whole genome shotgun (WGS) entry which is preliminary data.</text>
</comment>
<reference evidence="1" key="1">
    <citation type="journal article" date="2015" name="Nature">
        <title>Complex archaea that bridge the gap between prokaryotes and eukaryotes.</title>
        <authorList>
            <person name="Spang A."/>
            <person name="Saw J.H."/>
            <person name="Jorgensen S.L."/>
            <person name="Zaremba-Niedzwiedzka K."/>
            <person name="Martijn J."/>
            <person name="Lind A.E."/>
            <person name="van Eijk R."/>
            <person name="Schleper C."/>
            <person name="Guy L."/>
            <person name="Ettema T.J."/>
        </authorList>
    </citation>
    <scope>NUCLEOTIDE SEQUENCE</scope>
</reference>
<proteinExistence type="predicted"/>
<accession>A0A0F9JM10</accession>